<evidence type="ECO:0000256" key="4">
    <source>
        <dbReference type="ARBA" id="ARBA00021658"/>
    </source>
</evidence>
<evidence type="ECO:0000256" key="5">
    <source>
        <dbReference type="ARBA" id="ARBA00022630"/>
    </source>
</evidence>
<dbReference type="Gene3D" id="3.50.50.60">
    <property type="entry name" value="FAD/NAD(P)-binding domain"/>
    <property type="match status" value="1"/>
</dbReference>
<keyword evidence="8" id="KW-0560">Oxidoreductase</keyword>
<dbReference type="SUPFAM" id="SSF51905">
    <property type="entry name" value="FAD/NAD(P)-binding domain"/>
    <property type="match status" value="1"/>
</dbReference>
<comment type="caution">
    <text evidence="14">The sequence shown here is derived from an EMBL/GenBank/DDBJ whole genome shotgun (WGS) entry which is preliminary data.</text>
</comment>
<name>A0A850R2W6_9LACO</name>
<evidence type="ECO:0000259" key="12">
    <source>
        <dbReference type="Pfam" id="PF01266"/>
    </source>
</evidence>
<dbReference type="GO" id="GO:0006071">
    <property type="term" value="P:glycerol metabolic process"/>
    <property type="evidence" value="ECO:0007669"/>
    <property type="project" value="UniProtKB-KW"/>
</dbReference>
<dbReference type="GO" id="GO:0004368">
    <property type="term" value="F:glycerol-3-phosphate dehydrogenase (quinone) activity"/>
    <property type="evidence" value="ECO:0007669"/>
    <property type="project" value="InterPro"/>
</dbReference>
<dbReference type="Pfam" id="PF16901">
    <property type="entry name" value="DAO_C"/>
    <property type="match status" value="1"/>
</dbReference>
<dbReference type="Gene3D" id="3.30.9.10">
    <property type="entry name" value="D-Amino Acid Oxidase, subunit A, domain 2"/>
    <property type="match status" value="1"/>
</dbReference>
<keyword evidence="5" id="KW-0285">Flavoprotein</keyword>
<evidence type="ECO:0000256" key="10">
    <source>
        <dbReference type="ARBA" id="ARBA00049503"/>
    </source>
</evidence>
<dbReference type="GO" id="GO:0004369">
    <property type="term" value="F:glycerol-3-phosphate oxidase activity"/>
    <property type="evidence" value="ECO:0007669"/>
    <property type="project" value="UniProtKB-EC"/>
</dbReference>
<evidence type="ECO:0000256" key="11">
    <source>
        <dbReference type="SAM" id="Phobius"/>
    </source>
</evidence>
<reference evidence="14 15" key="1">
    <citation type="submission" date="2020-06" db="EMBL/GenBank/DDBJ databases">
        <authorList>
            <person name="Kang J."/>
        </authorList>
    </citation>
    <scope>NUCLEOTIDE SEQUENCE [LARGE SCALE GENOMIC DNA]</scope>
    <source>
        <strain evidence="14 15">DCY120</strain>
    </source>
</reference>
<evidence type="ECO:0000256" key="1">
    <source>
        <dbReference type="ARBA" id="ARBA00001974"/>
    </source>
</evidence>
<dbReference type="EC" id="1.1.3.21" evidence="3"/>
<comment type="cofactor">
    <cofactor evidence="1">
        <name>FAD</name>
        <dbReference type="ChEBI" id="CHEBI:57692"/>
    </cofactor>
</comment>
<dbReference type="InterPro" id="IPR006076">
    <property type="entry name" value="FAD-dep_OxRdtase"/>
</dbReference>
<evidence type="ECO:0000256" key="3">
    <source>
        <dbReference type="ARBA" id="ARBA00013104"/>
    </source>
</evidence>
<dbReference type="PROSITE" id="PS00977">
    <property type="entry name" value="FAD_G3PDH_1"/>
    <property type="match status" value="1"/>
</dbReference>
<sequence length="611" mass="68415">MNKKKITFSFRDRPKIIKRLKKEPVDVLIIGGGIMGAGLALQAAASGLRVGLVEMQDFAAGASSRSTKFSHLGLQTLKNFQVESVNKNLHERAVIRKIAPHILKPNLVLTPLYEEAGATFSPFSAEIALSLCNELAPERPKFTNRLVSRKEALQLEPNLNPEYLVGAGICLDYEINDARLVIDNLKAAMTYGALLVSRIQVQTITHDRQGQVNGVQAWDRLRKEELHLSARLVINCTGPWSNQVRKLDHYDQQVSPLYLMKGVHLVVDQARLPLKMTTYFDTREDDGRMCFAIPRFNKVCLGTTNRQYQGDLENPPLERSEIEYLLRVTNRRFPQAHLTLADVETTWSGVRPLLVGHDWSNLNWNPTLTMDGQKWDQFVNAVLRYNSGIGKKETIQKLLNPQAQKQIHADSQTSLVSDSAAVTITNDGLFIVMGGRLMEYRQIAAGVMLKIKQQLERQGFTAIALVDSQSLPIAGGDFDWRRVSASLAQYAQLGVEQGLSSQSAQQCVDLLGTSAQAVFEKMALIEAAPGLTKLQTALLYYMIDQEMVLTPLDFLSRRTNYLLFGLDQVESWKEALVKAMGQYLGWNSDQERAGLLALNQTIKLMTLTQFQ</sequence>
<comment type="similarity">
    <text evidence="2">Belongs to the FAD-dependent glycerol-3-phosphate dehydrogenase family.</text>
</comment>
<feature type="domain" description="FAD dependent oxidoreductase" evidence="12">
    <location>
        <begin position="26"/>
        <end position="353"/>
    </location>
</feature>
<gene>
    <name evidence="14" type="ORF">HU830_05945</name>
</gene>
<dbReference type="InterPro" id="IPR038299">
    <property type="entry name" value="DAO_C_sf"/>
</dbReference>
<dbReference type="InterPro" id="IPR036188">
    <property type="entry name" value="FAD/NAD-bd_sf"/>
</dbReference>
<dbReference type="RefSeq" id="WP_176942866.1">
    <property type="nucleotide sequence ID" value="NZ_JABZEC010000005.1"/>
</dbReference>
<evidence type="ECO:0000313" key="14">
    <source>
        <dbReference type="EMBL" id="NVY96700.1"/>
    </source>
</evidence>
<keyword evidence="15" id="KW-1185">Reference proteome</keyword>
<feature type="transmembrane region" description="Helical" evidence="11">
    <location>
        <begin position="25"/>
        <end position="45"/>
    </location>
</feature>
<dbReference type="PANTHER" id="PTHR11985:SF35">
    <property type="entry name" value="ANAEROBIC GLYCEROL-3-PHOSPHATE DEHYDROGENASE SUBUNIT A"/>
    <property type="match status" value="1"/>
</dbReference>
<evidence type="ECO:0000256" key="2">
    <source>
        <dbReference type="ARBA" id="ARBA00007330"/>
    </source>
</evidence>
<evidence type="ECO:0000256" key="8">
    <source>
        <dbReference type="ARBA" id="ARBA00023002"/>
    </source>
</evidence>
<dbReference type="EMBL" id="JABZEC010000005">
    <property type="protein sequence ID" value="NVY96700.1"/>
    <property type="molecule type" value="Genomic_DNA"/>
</dbReference>
<dbReference type="GO" id="GO:0046168">
    <property type="term" value="P:glycerol-3-phosphate catabolic process"/>
    <property type="evidence" value="ECO:0007669"/>
    <property type="project" value="TreeGrafter"/>
</dbReference>
<keyword evidence="6" id="KW-0319">Glycerol metabolism</keyword>
<feature type="domain" description="Alpha-glycerophosphate oxidase C-terminal" evidence="13">
    <location>
        <begin position="469"/>
        <end position="590"/>
    </location>
</feature>
<evidence type="ECO:0000256" key="9">
    <source>
        <dbReference type="ARBA" id="ARBA00032349"/>
    </source>
</evidence>
<organism evidence="14 15">
    <name type="scientific">Bombilactobacillus apium</name>
    <dbReference type="NCBI Taxonomy" id="2675299"/>
    <lineage>
        <taxon>Bacteria</taxon>
        <taxon>Bacillati</taxon>
        <taxon>Bacillota</taxon>
        <taxon>Bacilli</taxon>
        <taxon>Lactobacillales</taxon>
        <taxon>Lactobacillaceae</taxon>
        <taxon>Bombilactobacillus</taxon>
    </lineage>
</organism>
<dbReference type="AlphaFoldDB" id="A0A850R2W6"/>
<keyword evidence="11" id="KW-1133">Transmembrane helix</keyword>
<dbReference type="PANTHER" id="PTHR11985">
    <property type="entry name" value="GLYCEROL-3-PHOSPHATE DEHYDROGENASE"/>
    <property type="match status" value="1"/>
</dbReference>
<dbReference type="InterPro" id="IPR031656">
    <property type="entry name" value="DAO_C"/>
</dbReference>
<dbReference type="Gene3D" id="1.10.8.870">
    <property type="entry name" value="Alpha-glycerophosphate oxidase, cap domain"/>
    <property type="match status" value="1"/>
</dbReference>
<keyword evidence="11" id="KW-0472">Membrane</keyword>
<proteinExistence type="inferred from homology"/>
<keyword evidence="7" id="KW-0274">FAD</keyword>
<evidence type="ECO:0000256" key="6">
    <source>
        <dbReference type="ARBA" id="ARBA00022798"/>
    </source>
</evidence>
<dbReference type="InterPro" id="IPR000447">
    <property type="entry name" value="G3P_DH_FAD-dep"/>
</dbReference>
<evidence type="ECO:0000256" key="7">
    <source>
        <dbReference type="ARBA" id="ARBA00022827"/>
    </source>
</evidence>
<dbReference type="Pfam" id="PF01266">
    <property type="entry name" value="DAO"/>
    <property type="match status" value="1"/>
</dbReference>
<accession>A0A850R2W6</accession>
<comment type="catalytic activity">
    <reaction evidence="10">
        <text>sn-glycerol 3-phosphate + O2 = dihydroxyacetone phosphate + H2O2</text>
        <dbReference type="Rhea" id="RHEA:18369"/>
        <dbReference type="ChEBI" id="CHEBI:15379"/>
        <dbReference type="ChEBI" id="CHEBI:16240"/>
        <dbReference type="ChEBI" id="CHEBI:57597"/>
        <dbReference type="ChEBI" id="CHEBI:57642"/>
        <dbReference type="EC" id="1.1.3.21"/>
    </reaction>
</comment>
<protein>
    <recommendedName>
        <fullName evidence="4">Alpha-glycerophosphate oxidase</fullName>
        <ecNumber evidence="3">1.1.3.21</ecNumber>
    </recommendedName>
    <alternativeName>
        <fullName evidence="9">Glycerol-3-phosphate oxidase</fullName>
    </alternativeName>
</protein>
<evidence type="ECO:0000259" key="13">
    <source>
        <dbReference type="Pfam" id="PF16901"/>
    </source>
</evidence>
<dbReference type="PRINTS" id="PR01001">
    <property type="entry name" value="FADG3PDH"/>
</dbReference>
<evidence type="ECO:0000313" key="15">
    <source>
        <dbReference type="Proteomes" id="UP000563523"/>
    </source>
</evidence>
<keyword evidence="11" id="KW-0812">Transmembrane</keyword>
<dbReference type="Proteomes" id="UP000563523">
    <property type="component" value="Unassembled WGS sequence"/>
</dbReference>